<evidence type="ECO:0000256" key="1">
    <source>
        <dbReference type="SAM" id="Phobius"/>
    </source>
</evidence>
<keyword evidence="1" id="KW-0812">Transmembrane</keyword>
<dbReference type="EMBL" id="LHXP01000046">
    <property type="protein sequence ID" value="KXA92785.1"/>
    <property type="molecule type" value="Genomic_DNA"/>
</dbReference>
<keyword evidence="1" id="KW-0472">Membrane</keyword>
<dbReference type="AlphaFoldDB" id="A0A133UF29"/>
<protein>
    <submittedName>
        <fullName evidence="2">Uncharacterized protein</fullName>
    </submittedName>
</protein>
<feature type="transmembrane region" description="Helical" evidence="1">
    <location>
        <begin position="20"/>
        <end position="40"/>
    </location>
</feature>
<dbReference type="Proteomes" id="UP000070657">
    <property type="component" value="Unassembled WGS sequence"/>
</dbReference>
<feature type="transmembrane region" description="Helical" evidence="1">
    <location>
        <begin position="46"/>
        <end position="64"/>
    </location>
</feature>
<sequence>MEGNRKMKPEVFAHEMAWGAAYMSFTSLLGLFLASIFLSFNINLLYLWLATAACTSVVWAYIVKEDRDGDLPAISGRFMENYRRLAGIAWTSTGIFASITALMFLRVKIEILAGSLFLGFLLFAVVMIGVKRVF</sequence>
<gene>
    <name evidence="2" type="ORF">AKJ66_03535</name>
</gene>
<feature type="transmembrane region" description="Helical" evidence="1">
    <location>
        <begin position="111"/>
        <end position="130"/>
    </location>
</feature>
<keyword evidence="3" id="KW-1185">Reference proteome</keyword>
<reference evidence="2 3" key="1">
    <citation type="journal article" date="2016" name="Sci. Rep.">
        <title>Metabolic traits of an uncultured archaeal lineage -MSBL1- from brine pools of the Red Sea.</title>
        <authorList>
            <person name="Mwirichia R."/>
            <person name="Alam I."/>
            <person name="Rashid M."/>
            <person name="Vinu M."/>
            <person name="Ba-Alawi W."/>
            <person name="Anthony Kamau A."/>
            <person name="Kamanda Ngugi D."/>
            <person name="Goker M."/>
            <person name="Klenk H.P."/>
            <person name="Bajic V."/>
            <person name="Stingl U."/>
        </authorList>
    </citation>
    <scope>NUCLEOTIDE SEQUENCE [LARGE SCALE GENOMIC DNA]</scope>
    <source>
        <strain evidence="2">SCGC-AAA259E22</strain>
    </source>
</reference>
<evidence type="ECO:0000313" key="2">
    <source>
        <dbReference type="EMBL" id="KXA92785.1"/>
    </source>
</evidence>
<name>A0A133UF29_9EURY</name>
<comment type="caution">
    <text evidence="2">The sequence shown here is derived from an EMBL/GenBank/DDBJ whole genome shotgun (WGS) entry which is preliminary data.</text>
</comment>
<proteinExistence type="predicted"/>
<feature type="transmembrane region" description="Helical" evidence="1">
    <location>
        <begin position="85"/>
        <end position="105"/>
    </location>
</feature>
<keyword evidence="1" id="KW-1133">Transmembrane helix</keyword>
<evidence type="ECO:0000313" key="3">
    <source>
        <dbReference type="Proteomes" id="UP000070657"/>
    </source>
</evidence>
<organism evidence="2 3">
    <name type="scientific">candidate division MSBL1 archaeon SCGC-AAA259E22</name>
    <dbReference type="NCBI Taxonomy" id="1698265"/>
    <lineage>
        <taxon>Archaea</taxon>
        <taxon>Methanobacteriati</taxon>
        <taxon>Methanobacteriota</taxon>
        <taxon>candidate division MSBL1</taxon>
    </lineage>
</organism>
<accession>A0A133UF29</accession>